<proteinExistence type="predicted"/>
<evidence type="ECO:0000313" key="2">
    <source>
        <dbReference type="Proteomes" id="UP000826195"/>
    </source>
</evidence>
<sequence>MIMFGLLTDTRINKWVPELTVICLKDRLGESLVSDKSLLKALQRIVAARGEFRRRSSGELVATVVVATRTEQKSIYSDSDSGLADNGGYWEGWRVERPPKATRETHNPRMSSSNVQHLTILWHASRHNIINMKHKQMKCKSIESGIIEFWQVEHTRQFTIDYTTP</sequence>
<dbReference type="Proteomes" id="UP000826195">
    <property type="component" value="Unassembled WGS sequence"/>
</dbReference>
<name>A0AAV7HQ21_COTGL</name>
<accession>A0AAV7HQ21</accession>
<protein>
    <submittedName>
        <fullName evidence="1">Uncharacterized protein</fullName>
    </submittedName>
</protein>
<evidence type="ECO:0000313" key="1">
    <source>
        <dbReference type="EMBL" id="KAH0546193.1"/>
    </source>
</evidence>
<dbReference type="EMBL" id="JAHXZJ010002237">
    <property type="protein sequence ID" value="KAH0546193.1"/>
    <property type="molecule type" value="Genomic_DNA"/>
</dbReference>
<reference evidence="1 2" key="1">
    <citation type="journal article" date="2021" name="J. Hered.">
        <title>A chromosome-level genome assembly of the parasitoid wasp, Cotesia glomerata (Hymenoptera: Braconidae).</title>
        <authorList>
            <person name="Pinto B.J."/>
            <person name="Weis J.J."/>
            <person name="Gamble T."/>
            <person name="Ode P.J."/>
            <person name="Paul R."/>
            <person name="Zaspel J.M."/>
        </authorList>
    </citation>
    <scope>NUCLEOTIDE SEQUENCE [LARGE SCALE GENOMIC DNA]</scope>
    <source>
        <strain evidence="1">CgM1</strain>
    </source>
</reference>
<gene>
    <name evidence="1" type="ORF">KQX54_007071</name>
</gene>
<comment type="caution">
    <text evidence="1">The sequence shown here is derived from an EMBL/GenBank/DDBJ whole genome shotgun (WGS) entry which is preliminary data.</text>
</comment>
<dbReference type="AlphaFoldDB" id="A0AAV7HQ21"/>
<keyword evidence="2" id="KW-1185">Reference proteome</keyword>
<organism evidence="1 2">
    <name type="scientific">Cotesia glomerata</name>
    <name type="common">Lepidopteran parasitic wasp</name>
    <name type="synonym">Apanteles glomeratus</name>
    <dbReference type="NCBI Taxonomy" id="32391"/>
    <lineage>
        <taxon>Eukaryota</taxon>
        <taxon>Metazoa</taxon>
        <taxon>Ecdysozoa</taxon>
        <taxon>Arthropoda</taxon>
        <taxon>Hexapoda</taxon>
        <taxon>Insecta</taxon>
        <taxon>Pterygota</taxon>
        <taxon>Neoptera</taxon>
        <taxon>Endopterygota</taxon>
        <taxon>Hymenoptera</taxon>
        <taxon>Apocrita</taxon>
        <taxon>Ichneumonoidea</taxon>
        <taxon>Braconidae</taxon>
        <taxon>Microgastrinae</taxon>
        <taxon>Cotesia</taxon>
    </lineage>
</organism>